<reference evidence="1" key="1">
    <citation type="submission" date="2023-01" db="EMBL/GenBank/DDBJ databases">
        <title>Sulfurovum sp. XTW-4 genome assembly.</title>
        <authorList>
            <person name="Wang J."/>
        </authorList>
    </citation>
    <scope>NUCLEOTIDE SEQUENCE</scope>
    <source>
        <strain evidence="1">XTW-4</strain>
    </source>
</reference>
<evidence type="ECO:0008006" key="3">
    <source>
        <dbReference type="Google" id="ProtNLM"/>
    </source>
</evidence>
<gene>
    <name evidence="1" type="ORF">PF327_06465</name>
</gene>
<dbReference type="Proteomes" id="UP001169066">
    <property type="component" value="Unassembled WGS sequence"/>
</dbReference>
<name>A0ABT7QRY6_9BACT</name>
<protein>
    <recommendedName>
        <fullName evidence="3">Tetratricopeptide repeat-containing protein</fullName>
    </recommendedName>
</protein>
<comment type="caution">
    <text evidence="1">The sequence shown here is derived from an EMBL/GenBank/DDBJ whole genome shotgun (WGS) entry which is preliminary data.</text>
</comment>
<sequence length="184" mass="20831">MKKFLFVFTTLCIVTVNAEIYKIETKGNLESKYPTNCIEVKELSNTNTPADIFVGIAKCLEKSDYQKAGELYFAALAYGRFDAHRVKDQTAHQAIPVLRMNYLGNLNETDTNEFQLALKRVNGELNTICSALKELGKPAYYPNYMIQHGMGAFLEEQSKSALVNNFDSDKAWEDVLTNYVKCTK</sequence>
<keyword evidence="2" id="KW-1185">Reference proteome</keyword>
<proteinExistence type="predicted"/>
<evidence type="ECO:0000313" key="1">
    <source>
        <dbReference type="EMBL" id="MDM5263837.1"/>
    </source>
</evidence>
<dbReference type="RefSeq" id="WP_008245583.1">
    <property type="nucleotide sequence ID" value="NZ_JAQIBC010000003.1"/>
</dbReference>
<accession>A0ABT7QRY6</accession>
<evidence type="ECO:0000313" key="2">
    <source>
        <dbReference type="Proteomes" id="UP001169066"/>
    </source>
</evidence>
<organism evidence="1 2">
    <name type="scientific">Sulfurovum xiamenensis</name>
    <dbReference type="NCBI Taxonomy" id="3019066"/>
    <lineage>
        <taxon>Bacteria</taxon>
        <taxon>Pseudomonadati</taxon>
        <taxon>Campylobacterota</taxon>
        <taxon>Epsilonproteobacteria</taxon>
        <taxon>Campylobacterales</taxon>
        <taxon>Sulfurovaceae</taxon>
        <taxon>Sulfurovum</taxon>
    </lineage>
</organism>
<dbReference type="EMBL" id="JAQIBC010000003">
    <property type="protein sequence ID" value="MDM5263837.1"/>
    <property type="molecule type" value="Genomic_DNA"/>
</dbReference>